<evidence type="ECO:0000313" key="2">
    <source>
        <dbReference type="Proteomes" id="UP000821845"/>
    </source>
</evidence>
<organism evidence="1 2">
    <name type="scientific">Hyalomma asiaticum</name>
    <name type="common">Tick</name>
    <dbReference type="NCBI Taxonomy" id="266040"/>
    <lineage>
        <taxon>Eukaryota</taxon>
        <taxon>Metazoa</taxon>
        <taxon>Ecdysozoa</taxon>
        <taxon>Arthropoda</taxon>
        <taxon>Chelicerata</taxon>
        <taxon>Arachnida</taxon>
        <taxon>Acari</taxon>
        <taxon>Parasitiformes</taxon>
        <taxon>Ixodida</taxon>
        <taxon>Ixodoidea</taxon>
        <taxon>Ixodidae</taxon>
        <taxon>Hyalomminae</taxon>
        <taxon>Hyalomma</taxon>
    </lineage>
</organism>
<reference evidence="1" key="1">
    <citation type="submission" date="2020-05" db="EMBL/GenBank/DDBJ databases">
        <title>Large-scale comparative analyses of tick genomes elucidate their genetic diversity and vector capacities.</title>
        <authorList>
            <person name="Jia N."/>
            <person name="Wang J."/>
            <person name="Shi W."/>
            <person name="Du L."/>
            <person name="Sun Y."/>
            <person name="Zhan W."/>
            <person name="Jiang J."/>
            <person name="Wang Q."/>
            <person name="Zhang B."/>
            <person name="Ji P."/>
            <person name="Sakyi L.B."/>
            <person name="Cui X."/>
            <person name="Yuan T."/>
            <person name="Jiang B."/>
            <person name="Yang W."/>
            <person name="Lam T.T.-Y."/>
            <person name="Chang Q."/>
            <person name="Ding S."/>
            <person name="Wang X."/>
            <person name="Zhu J."/>
            <person name="Ruan X."/>
            <person name="Zhao L."/>
            <person name="Wei J."/>
            <person name="Que T."/>
            <person name="Du C."/>
            <person name="Cheng J."/>
            <person name="Dai P."/>
            <person name="Han X."/>
            <person name="Huang E."/>
            <person name="Gao Y."/>
            <person name="Liu J."/>
            <person name="Shao H."/>
            <person name="Ye R."/>
            <person name="Li L."/>
            <person name="Wei W."/>
            <person name="Wang X."/>
            <person name="Wang C."/>
            <person name="Yang T."/>
            <person name="Huo Q."/>
            <person name="Li W."/>
            <person name="Guo W."/>
            <person name="Chen H."/>
            <person name="Zhou L."/>
            <person name="Ni X."/>
            <person name="Tian J."/>
            <person name="Zhou Y."/>
            <person name="Sheng Y."/>
            <person name="Liu T."/>
            <person name="Pan Y."/>
            <person name="Xia L."/>
            <person name="Li J."/>
            <person name="Zhao F."/>
            <person name="Cao W."/>
        </authorList>
    </citation>
    <scope>NUCLEOTIDE SEQUENCE</scope>
    <source>
        <strain evidence="1">Hyas-2018</strain>
    </source>
</reference>
<dbReference type="Proteomes" id="UP000821845">
    <property type="component" value="Chromosome 2"/>
</dbReference>
<sequence length="107" mass="12052">MFEACAYDATSQRDASALRVLRQFMAQRGIPWPSKQSTPAVRPLGVLVDLAYKWQVPLWFSVRFERKSPNPSRGPPAVVIGPSSYTLVWFSLHKGHRQEGRLSTPLA</sequence>
<proteinExistence type="predicted"/>
<gene>
    <name evidence="1" type="ORF">HPB50_020948</name>
</gene>
<keyword evidence="2" id="KW-1185">Reference proteome</keyword>
<protein>
    <submittedName>
        <fullName evidence="1">Uncharacterized protein</fullName>
    </submittedName>
</protein>
<accession>A0ACB7T2T0</accession>
<evidence type="ECO:0000313" key="1">
    <source>
        <dbReference type="EMBL" id="KAH6939712.1"/>
    </source>
</evidence>
<name>A0ACB7T2T0_HYAAI</name>
<dbReference type="EMBL" id="CM023482">
    <property type="protein sequence ID" value="KAH6939712.1"/>
    <property type="molecule type" value="Genomic_DNA"/>
</dbReference>
<comment type="caution">
    <text evidence="1">The sequence shown here is derived from an EMBL/GenBank/DDBJ whole genome shotgun (WGS) entry which is preliminary data.</text>
</comment>